<protein>
    <recommendedName>
        <fullName evidence="4">6-phosphofructokinase</fullName>
        <ecNumber evidence="4">2.7.1.11</ecNumber>
    </recommendedName>
</protein>
<dbReference type="GO" id="GO:0005945">
    <property type="term" value="C:6-phosphofructokinase complex"/>
    <property type="evidence" value="ECO:0007669"/>
    <property type="project" value="TreeGrafter"/>
</dbReference>
<dbReference type="GO" id="GO:0005524">
    <property type="term" value="F:ATP binding"/>
    <property type="evidence" value="ECO:0007669"/>
    <property type="project" value="UniProtKB-KW"/>
</dbReference>
<evidence type="ECO:0000313" key="17">
    <source>
        <dbReference type="Proteomes" id="UP000524321"/>
    </source>
</evidence>
<reference evidence="16 17" key="2">
    <citation type="submission" date="2020-07" db="EMBL/GenBank/DDBJ databases">
        <title>Bacterial metabolism rescues the inhibition of intestinal drug absorption by food and drug additives.</title>
        <authorList>
            <person name="Zou L."/>
            <person name="Spanogiannopoulos P."/>
            <person name="Chien H.-C."/>
            <person name="Pieper L.M."/>
            <person name="Cai W."/>
            <person name="Khuri N."/>
            <person name="Pottel J."/>
            <person name="Vora B."/>
            <person name="Ni Z."/>
            <person name="Tsakalozou E."/>
            <person name="Zhang W."/>
            <person name="Shoichet B.K."/>
            <person name="Giacomini K.M."/>
            <person name="Turnbaugh P.J."/>
        </authorList>
    </citation>
    <scope>NUCLEOTIDE SEQUENCE [LARGE SCALE GENOMIC DNA]</scope>
    <source>
        <strain evidence="16 17">B33</strain>
    </source>
</reference>
<evidence type="ECO:0000259" key="15">
    <source>
        <dbReference type="Pfam" id="PF00365"/>
    </source>
</evidence>
<dbReference type="Pfam" id="PF00365">
    <property type="entry name" value="PFK"/>
    <property type="match status" value="1"/>
</dbReference>
<evidence type="ECO:0000256" key="14">
    <source>
        <dbReference type="ARBA" id="ARBA00048070"/>
    </source>
</evidence>
<dbReference type="Gene3D" id="3.40.50.450">
    <property type="match status" value="1"/>
</dbReference>
<keyword evidence="5" id="KW-0963">Cytoplasm</keyword>
<comment type="caution">
    <text evidence="16">The sequence shown here is derived from an EMBL/GenBank/DDBJ whole genome shotgun (WGS) entry which is preliminary data.</text>
</comment>
<dbReference type="GO" id="GO:0061621">
    <property type="term" value="P:canonical glycolysis"/>
    <property type="evidence" value="ECO:0007669"/>
    <property type="project" value="TreeGrafter"/>
</dbReference>
<gene>
    <name evidence="16" type="ORF">HUV05_25120</name>
</gene>
<evidence type="ECO:0000256" key="7">
    <source>
        <dbReference type="ARBA" id="ARBA00022723"/>
    </source>
</evidence>
<comment type="pathway">
    <text evidence="3">Carbohydrate degradation; glycolysis; D-glyceraldehyde 3-phosphate and glycerone phosphate from D-glucose: step 3/4.</text>
</comment>
<dbReference type="EC" id="2.7.1.11" evidence="4"/>
<keyword evidence="6" id="KW-0808">Transferase</keyword>
<accession>A0A7Y6PIZ7</accession>
<evidence type="ECO:0000256" key="1">
    <source>
        <dbReference type="ARBA" id="ARBA00001946"/>
    </source>
</evidence>
<evidence type="ECO:0000256" key="13">
    <source>
        <dbReference type="ARBA" id="ARBA00038478"/>
    </source>
</evidence>
<evidence type="ECO:0000256" key="2">
    <source>
        <dbReference type="ARBA" id="ARBA00004496"/>
    </source>
</evidence>
<dbReference type="AlphaFoldDB" id="A0A7Y6PIZ7"/>
<evidence type="ECO:0000256" key="9">
    <source>
        <dbReference type="ARBA" id="ARBA00022777"/>
    </source>
</evidence>
<evidence type="ECO:0000256" key="5">
    <source>
        <dbReference type="ARBA" id="ARBA00022490"/>
    </source>
</evidence>
<name>A0A7Y6PIZ7_PHOVU</name>
<keyword evidence="7" id="KW-0479">Metal-binding</keyword>
<evidence type="ECO:0000256" key="3">
    <source>
        <dbReference type="ARBA" id="ARBA00004679"/>
    </source>
</evidence>
<dbReference type="GO" id="GO:0046872">
    <property type="term" value="F:metal ion binding"/>
    <property type="evidence" value="ECO:0007669"/>
    <property type="project" value="UniProtKB-KW"/>
</dbReference>
<dbReference type="GO" id="GO:0070095">
    <property type="term" value="F:fructose-6-phosphate binding"/>
    <property type="evidence" value="ECO:0007669"/>
    <property type="project" value="TreeGrafter"/>
</dbReference>
<comment type="catalytic activity">
    <reaction evidence="14">
        <text>beta-D-fructose 6-phosphate + ATP = beta-D-fructose 1,6-bisphosphate + ADP + H(+)</text>
        <dbReference type="Rhea" id="RHEA:16109"/>
        <dbReference type="ChEBI" id="CHEBI:15378"/>
        <dbReference type="ChEBI" id="CHEBI:30616"/>
        <dbReference type="ChEBI" id="CHEBI:32966"/>
        <dbReference type="ChEBI" id="CHEBI:57634"/>
        <dbReference type="ChEBI" id="CHEBI:456216"/>
        <dbReference type="EC" id="2.7.1.11"/>
    </reaction>
</comment>
<dbReference type="PANTHER" id="PTHR13697:SF4">
    <property type="entry name" value="ATP-DEPENDENT 6-PHOSPHOFRUCTOKINASE"/>
    <property type="match status" value="1"/>
</dbReference>
<sequence length="68" mass="7046">MAAIKCIGVLTSGGDAPGMNAAIRAVTRTAIYNGYSVKGIMRGYKGLVDDEIIDLQSDSVSNIIQQGG</sequence>
<keyword evidence="10" id="KW-0067">ATP-binding</keyword>
<dbReference type="GO" id="GO:0042802">
    <property type="term" value="F:identical protein binding"/>
    <property type="evidence" value="ECO:0007669"/>
    <property type="project" value="TreeGrafter"/>
</dbReference>
<dbReference type="UniPathway" id="UPA00109">
    <property type="reaction ID" value="UER00182"/>
</dbReference>
<dbReference type="Proteomes" id="UP000524321">
    <property type="component" value="Unassembled WGS sequence"/>
</dbReference>
<evidence type="ECO:0000313" key="16">
    <source>
        <dbReference type="EMBL" id="NVB76718.1"/>
    </source>
</evidence>
<dbReference type="GO" id="GO:0016208">
    <property type="term" value="F:AMP binding"/>
    <property type="evidence" value="ECO:0007669"/>
    <property type="project" value="TreeGrafter"/>
</dbReference>
<evidence type="ECO:0000256" key="11">
    <source>
        <dbReference type="ARBA" id="ARBA00022842"/>
    </source>
</evidence>
<keyword evidence="9 16" id="KW-0418">Kinase</keyword>
<dbReference type="RefSeq" id="WP_176351048.1">
    <property type="nucleotide sequence ID" value="NZ_JABWDJ010000792.1"/>
</dbReference>
<feature type="non-terminal residue" evidence="16">
    <location>
        <position position="68"/>
    </location>
</feature>
<dbReference type="GO" id="GO:0048029">
    <property type="term" value="F:monosaccharide binding"/>
    <property type="evidence" value="ECO:0007669"/>
    <property type="project" value="TreeGrafter"/>
</dbReference>
<keyword evidence="11" id="KW-0460">Magnesium</keyword>
<dbReference type="InterPro" id="IPR000023">
    <property type="entry name" value="Phosphofructokinase_dom"/>
</dbReference>
<comment type="cofactor">
    <cofactor evidence="1">
        <name>Mg(2+)</name>
        <dbReference type="ChEBI" id="CHEBI:18420"/>
    </cofactor>
</comment>
<dbReference type="PRINTS" id="PR00476">
    <property type="entry name" value="PHFRCTKINASE"/>
</dbReference>
<evidence type="ECO:0000256" key="8">
    <source>
        <dbReference type="ARBA" id="ARBA00022741"/>
    </source>
</evidence>
<dbReference type="GO" id="GO:0030388">
    <property type="term" value="P:fructose 1,6-bisphosphate metabolic process"/>
    <property type="evidence" value="ECO:0007669"/>
    <property type="project" value="TreeGrafter"/>
</dbReference>
<dbReference type="PANTHER" id="PTHR13697">
    <property type="entry name" value="PHOSPHOFRUCTOKINASE"/>
    <property type="match status" value="1"/>
</dbReference>
<dbReference type="SUPFAM" id="SSF53784">
    <property type="entry name" value="Phosphofructokinase"/>
    <property type="match status" value="1"/>
</dbReference>
<dbReference type="InterPro" id="IPR035966">
    <property type="entry name" value="PKF_sf"/>
</dbReference>
<keyword evidence="8" id="KW-0547">Nucleotide-binding</keyword>
<organism evidence="16 17">
    <name type="scientific">Phocaeicola vulgatus</name>
    <name type="common">Bacteroides vulgatus</name>
    <dbReference type="NCBI Taxonomy" id="821"/>
    <lineage>
        <taxon>Bacteria</taxon>
        <taxon>Pseudomonadati</taxon>
        <taxon>Bacteroidota</taxon>
        <taxon>Bacteroidia</taxon>
        <taxon>Bacteroidales</taxon>
        <taxon>Bacteroidaceae</taxon>
        <taxon>Phocaeicola</taxon>
    </lineage>
</organism>
<keyword evidence="12" id="KW-0324">Glycolysis</keyword>
<feature type="domain" description="Phosphofructokinase" evidence="15">
    <location>
        <begin position="7"/>
        <end position="68"/>
    </location>
</feature>
<evidence type="ECO:0000256" key="6">
    <source>
        <dbReference type="ARBA" id="ARBA00022679"/>
    </source>
</evidence>
<comment type="subcellular location">
    <subcellularLocation>
        <location evidence="2">Cytoplasm</location>
    </subcellularLocation>
</comment>
<dbReference type="EMBL" id="JABWDJ010000792">
    <property type="protein sequence ID" value="NVB76718.1"/>
    <property type="molecule type" value="Genomic_DNA"/>
</dbReference>
<dbReference type="GO" id="GO:0006002">
    <property type="term" value="P:fructose 6-phosphate metabolic process"/>
    <property type="evidence" value="ECO:0007669"/>
    <property type="project" value="InterPro"/>
</dbReference>
<proteinExistence type="inferred from homology"/>
<comment type="similarity">
    <text evidence="13">Belongs to the phosphofructokinase type A (PFKA) family.</text>
</comment>
<evidence type="ECO:0000256" key="4">
    <source>
        <dbReference type="ARBA" id="ARBA00012055"/>
    </source>
</evidence>
<reference evidence="16 17" key="1">
    <citation type="submission" date="2020-04" db="EMBL/GenBank/DDBJ databases">
        <authorList>
            <person name="Pieper L."/>
        </authorList>
    </citation>
    <scope>NUCLEOTIDE SEQUENCE [LARGE SCALE GENOMIC DNA]</scope>
    <source>
        <strain evidence="16 17">B33</strain>
    </source>
</reference>
<dbReference type="GO" id="GO:0003872">
    <property type="term" value="F:6-phosphofructokinase activity"/>
    <property type="evidence" value="ECO:0007669"/>
    <property type="project" value="UniProtKB-EC"/>
</dbReference>
<evidence type="ECO:0000256" key="10">
    <source>
        <dbReference type="ARBA" id="ARBA00022840"/>
    </source>
</evidence>
<evidence type="ECO:0000256" key="12">
    <source>
        <dbReference type="ARBA" id="ARBA00023152"/>
    </source>
</evidence>
<dbReference type="InterPro" id="IPR022953">
    <property type="entry name" value="ATP_PFK"/>
</dbReference>